<reference evidence="3" key="1">
    <citation type="journal article" date="2023" name="Commun. Biol.">
        <title>Genome analysis of Parmales, the sister group of diatoms, reveals the evolutionary specialization of diatoms from phago-mixotrophs to photoautotrophs.</title>
        <authorList>
            <person name="Ban H."/>
            <person name="Sato S."/>
            <person name="Yoshikawa S."/>
            <person name="Yamada K."/>
            <person name="Nakamura Y."/>
            <person name="Ichinomiya M."/>
            <person name="Sato N."/>
            <person name="Blanc-Mathieu R."/>
            <person name="Endo H."/>
            <person name="Kuwata A."/>
            <person name="Ogata H."/>
        </authorList>
    </citation>
    <scope>NUCLEOTIDE SEQUENCE [LARGE SCALE GENOMIC DNA]</scope>
    <source>
        <strain evidence="3">NIES 3700</strain>
    </source>
</reference>
<dbReference type="OrthoDB" id="10267428at2759"/>
<evidence type="ECO:0000256" key="1">
    <source>
        <dbReference type="SAM" id="MobiDB-lite"/>
    </source>
</evidence>
<dbReference type="Proteomes" id="UP001165122">
    <property type="component" value="Unassembled WGS sequence"/>
</dbReference>
<organism evidence="2 3">
    <name type="scientific">Triparma laevis f. longispina</name>
    <dbReference type="NCBI Taxonomy" id="1714387"/>
    <lineage>
        <taxon>Eukaryota</taxon>
        <taxon>Sar</taxon>
        <taxon>Stramenopiles</taxon>
        <taxon>Ochrophyta</taxon>
        <taxon>Bolidophyceae</taxon>
        <taxon>Parmales</taxon>
        <taxon>Triparmaceae</taxon>
        <taxon>Triparma</taxon>
    </lineage>
</organism>
<keyword evidence="3" id="KW-1185">Reference proteome</keyword>
<evidence type="ECO:0000313" key="3">
    <source>
        <dbReference type="Proteomes" id="UP001165122"/>
    </source>
</evidence>
<protein>
    <submittedName>
        <fullName evidence="2">Uncharacterized protein</fullName>
    </submittedName>
</protein>
<dbReference type="AlphaFoldDB" id="A0A9W6ZQU2"/>
<proteinExistence type="predicted"/>
<feature type="compositionally biased region" description="Basic and acidic residues" evidence="1">
    <location>
        <begin position="100"/>
        <end position="110"/>
    </location>
</feature>
<feature type="compositionally biased region" description="Polar residues" evidence="1">
    <location>
        <begin position="50"/>
        <end position="73"/>
    </location>
</feature>
<feature type="region of interest" description="Disordered" evidence="1">
    <location>
        <begin position="1"/>
        <end position="110"/>
    </location>
</feature>
<feature type="compositionally biased region" description="Pro residues" evidence="1">
    <location>
        <begin position="1"/>
        <end position="12"/>
    </location>
</feature>
<sequence length="202" mass="22440">MEIASPLPPLPPAQRRNKRSSEGMGPYSPSCAMETIEPSPASKRRRMFGDSTSSENQTLQQITQPFFSPLQPTHRTKKRSRLDEDETSHHSSVVSSPPPSREEVSKLGRDLNEQTVESARLMSENKVLKRAVFAQHNQLSTLQSHLTSSKKEIETMKSEGNRLLDRVRRLEGENYALKAHIGQVDGGLNNGFGGMGGGRDVF</sequence>
<evidence type="ECO:0000313" key="2">
    <source>
        <dbReference type="EMBL" id="GMH55702.1"/>
    </source>
</evidence>
<gene>
    <name evidence="2" type="ORF">TrLO_g4490</name>
</gene>
<accession>A0A9W6ZQU2</accession>
<comment type="caution">
    <text evidence="2">The sequence shown here is derived from an EMBL/GenBank/DDBJ whole genome shotgun (WGS) entry which is preliminary data.</text>
</comment>
<name>A0A9W6ZQU2_9STRA</name>
<dbReference type="EMBL" id="BRXW01000447">
    <property type="protein sequence ID" value="GMH55702.1"/>
    <property type="molecule type" value="Genomic_DNA"/>
</dbReference>